<feature type="compositionally biased region" description="Basic residues" evidence="1">
    <location>
        <begin position="1"/>
        <end position="12"/>
    </location>
</feature>
<feature type="region of interest" description="Disordered" evidence="1">
    <location>
        <begin position="2048"/>
        <end position="2126"/>
    </location>
</feature>
<feature type="compositionally biased region" description="Basic and acidic residues" evidence="1">
    <location>
        <begin position="947"/>
        <end position="958"/>
    </location>
</feature>
<evidence type="ECO:0000313" key="2">
    <source>
        <dbReference type="EMBL" id="KAK4314205.1"/>
    </source>
</evidence>
<feature type="region of interest" description="Disordered" evidence="1">
    <location>
        <begin position="3520"/>
        <end position="3657"/>
    </location>
</feature>
<feature type="compositionally biased region" description="Low complexity" evidence="1">
    <location>
        <begin position="3234"/>
        <end position="3253"/>
    </location>
</feature>
<feature type="compositionally biased region" description="Polar residues" evidence="1">
    <location>
        <begin position="3542"/>
        <end position="3559"/>
    </location>
</feature>
<feature type="compositionally biased region" description="Basic and acidic residues" evidence="1">
    <location>
        <begin position="1408"/>
        <end position="1602"/>
    </location>
</feature>
<feature type="compositionally biased region" description="Low complexity" evidence="1">
    <location>
        <begin position="786"/>
        <end position="797"/>
    </location>
</feature>
<feature type="compositionally biased region" description="Pro residues" evidence="1">
    <location>
        <begin position="2585"/>
        <end position="2600"/>
    </location>
</feature>
<feature type="compositionally biased region" description="Gly residues" evidence="1">
    <location>
        <begin position="71"/>
        <end position="128"/>
    </location>
</feature>
<feature type="compositionally biased region" description="Polar residues" evidence="1">
    <location>
        <begin position="749"/>
        <end position="765"/>
    </location>
</feature>
<feature type="compositionally biased region" description="Basic and acidic residues" evidence="1">
    <location>
        <begin position="1696"/>
        <end position="1739"/>
    </location>
</feature>
<feature type="compositionally biased region" description="Basic and acidic residues" evidence="1">
    <location>
        <begin position="437"/>
        <end position="448"/>
    </location>
</feature>
<feature type="region of interest" description="Disordered" evidence="1">
    <location>
        <begin position="877"/>
        <end position="903"/>
    </location>
</feature>
<feature type="compositionally biased region" description="Basic and acidic residues" evidence="1">
    <location>
        <begin position="808"/>
        <end position="844"/>
    </location>
</feature>
<feature type="compositionally biased region" description="Basic and acidic residues" evidence="1">
    <location>
        <begin position="146"/>
        <end position="203"/>
    </location>
</feature>
<feature type="compositionally biased region" description="Acidic residues" evidence="1">
    <location>
        <begin position="881"/>
        <end position="890"/>
    </location>
</feature>
<feature type="compositionally biased region" description="Basic and acidic residues" evidence="1">
    <location>
        <begin position="1183"/>
        <end position="1200"/>
    </location>
</feature>
<feature type="compositionally biased region" description="Basic and acidic residues" evidence="1">
    <location>
        <begin position="1260"/>
        <end position="1270"/>
    </location>
</feature>
<feature type="compositionally biased region" description="Polar residues" evidence="1">
    <location>
        <begin position="1042"/>
        <end position="1051"/>
    </location>
</feature>
<feature type="region of interest" description="Disordered" evidence="1">
    <location>
        <begin position="1"/>
        <end position="460"/>
    </location>
</feature>
<feature type="compositionally biased region" description="Polar residues" evidence="1">
    <location>
        <begin position="983"/>
        <end position="996"/>
    </location>
</feature>
<feature type="compositionally biased region" description="Basic and acidic residues" evidence="1">
    <location>
        <begin position="1307"/>
        <end position="1357"/>
    </location>
</feature>
<feature type="compositionally biased region" description="Polar residues" evidence="1">
    <location>
        <begin position="2961"/>
        <end position="2970"/>
    </location>
</feature>
<feature type="compositionally biased region" description="Basic and acidic residues" evidence="1">
    <location>
        <begin position="1240"/>
        <end position="1250"/>
    </location>
</feature>
<feature type="region of interest" description="Disordered" evidence="1">
    <location>
        <begin position="1227"/>
        <end position="1270"/>
    </location>
</feature>
<feature type="compositionally biased region" description="Polar residues" evidence="1">
    <location>
        <begin position="3028"/>
        <end position="3050"/>
    </location>
</feature>
<feature type="compositionally biased region" description="Basic residues" evidence="1">
    <location>
        <begin position="3647"/>
        <end position="3657"/>
    </location>
</feature>
<feature type="compositionally biased region" description="Gly residues" evidence="1">
    <location>
        <begin position="53"/>
        <end position="62"/>
    </location>
</feature>
<feature type="region of interest" description="Disordered" evidence="1">
    <location>
        <begin position="3017"/>
        <end position="3080"/>
    </location>
</feature>
<feature type="compositionally biased region" description="Polar residues" evidence="1">
    <location>
        <begin position="2636"/>
        <end position="2653"/>
    </location>
</feature>
<feature type="compositionally biased region" description="Polar residues" evidence="1">
    <location>
        <begin position="1132"/>
        <end position="1145"/>
    </location>
</feature>
<feature type="compositionally biased region" description="Low complexity" evidence="1">
    <location>
        <begin position="3560"/>
        <end position="3581"/>
    </location>
</feature>
<feature type="compositionally biased region" description="Polar residues" evidence="1">
    <location>
        <begin position="2059"/>
        <end position="2069"/>
    </location>
</feature>
<feature type="region of interest" description="Disordered" evidence="1">
    <location>
        <begin position="2961"/>
        <end position="2981"/>
    </location>
</feature>
<name>A0AAE1PSS3_9EUCA</name>
<accession>A0AAE1PSS3</accession>
<feature type="region of interest" description="Disordered" evidence="1">
    <location>
        <begin position="2523"/>
        <end position="2688"/>
    </location>
</feature>
<gene>
    <name evidence="2" type="ORF">Pmani_014487</name>
</gene>
<feature type="compositionally biased region" description="Basic residues" evidence="1">
    <location>
        <begin position="1603"/>
        <end position="1615"/>
    </location>
</feature>
<feature type="compositionally biased region" description="Polar residues" evidence="1">
    <location>
        <begin position="3606"/>
        <end position="3643"/>
    </location>
</feature>
<feature type="compositionally biased region" description="Basic and acidic residues" evidence="1">
    <location>
        <begin position="3260"/>
        <end position="3278"/>
    </location>
</feature>
<feature type="region of interest" description="Disordered" evidence="1">
    <location>
        <begin position="1991"/>
        <end position="2011"/>
    </location>
</feature>
<feature type="compositionally biased region" description="Basic residues" evidence="1">
    <location>
        <begin position="204"/>
        <end position="213"/>
    </location>
</feature>
<evidence type="ECO:0000256" key="1">
    <source>
        <dbReference type="SAM" id="MobiDB-lite"/>
    </source>
</evidence>
<feature type="compositionally biased region" description="Pro residues" evidence="1">
    <location>
        <begin position="2092"/>
        <end position="2103"/>
    </location>
</feature>
<protein>
    <submittedName>
        <fullName evidence="2">Uncharacterized protein</fullName>
    </submittedName>
</protein>
<comment type="caution">
    <text evidence="2">The sequence shown here is derived from an EMBL/GenBank/DDBJ whole genome shotgun (WGS) entry which is preliminary data.</text>
</comment>
<proteinExistence type="predicted"/>
<feature type="compositionally biased region" description="Polar residues" evidence="1">
    <location>
        <begin position="3186"/>
        <end position="3205"/>
    </location>
</feature>
<reference evidence="2" key="1">
    <citation type="submission" date="2023-11" db="EMBL/GenBank/DDBJ databases">
        <title>Genome assemblies of two species of porcelain crab, Petrolisthes cinctipes and Petrolisthes manimaculis (Anomura: Porcellanidae).</title>
        <authorList>
            <person name="Angst P."/>
        </authorList>
    </citation>
    <scope>NUCLEOTIDE SEQUENCE</scope>
    <source>
        <strain evidence="2">PB745_02</strain>
        <tissue evidence="2">Gill</tissue>
    </source>
</reference>
<feature type="compositionally biased region" description="Basic and acidic residues" evidence="1">
    <location>
        <begin position="1092"/>
        <end position="1107"/>
    </location>
</feature>
<feature type="compositionally biased region" description="Basic residues" evidence="1">
    <location>
        <begin position="1358"/>
        <end position="1370"/>
    </location>
</feature>
<dbReference type="PANTHER" id="PTHR24216">
    <property type="entry name" value="PAXILLIN-RELATED"/>
    <property type="match status" value="1"/>
</dbReference>
<feature type="compositionally biased region" description="Acidic residues" evidence="1">
    <location>
        <begin position="845"/>
        <end position="863"/>
    </location>
</feature>
<feature type="compositionally biased region" description="Pro residues" evidence="1">
    <location>
        <begin position="1002"/>
        <end position="1032"/>
    </location>
</feature>
<dbReference type="Proteomes" id="UP001292094">
    <property type="component" value="Unassembled WGS sequence"/>
</dbReference>
<feature type="compositionally biased region" description="Acidic residues" evidence="1">
    <location>
        <begin position="449"/>
        <end position="458"/>
    </location>
</feature>
<feature type="region of interest" description="Disordered" evidence="1">
    <location>
        <begin position="935"/>
        <end position="1215"/>
    </location>
</feature>
<feature type="compositionally biased region" description="Basic and acidic residues" evidence="1">
    <location>
        <begin position="34"/>
        <end position="52"/>
    </location>
</feature>
<feature type="compositionally biased region" description="Polar residues" evidence="1">
    <location>
        <begin position="2526"/>
        <end position="2584"/>
    </location>
</feature>
<feature type="compositionally biased region" description="Basic and acidic residues" evidence="1">
    <location>
        <begin position="631"/>
        <end position="645"/>
    </location>
</feature>
<organism evidence="2 3">
    <name type="scientific">Petrolisthes manimaculis</name>
    <dbReference type="NCBI Taxonomy" id="1843537"/>
    <lineage>
        <taxon>Eukaryota</taxon>
        <taxon>Metazoa</taxon>
        <taxon>Ecdysozoa</taxon>
        <taxon>Arthropoda</taxon>
        <taxon>Crustacea</taxon>
        <taxon>Multicrustacea</taxon>
        <taxon>Malacostraca</taxon>
        <taxon>Eumalacostraca</taxon>
        <taxon>Eucarida</taxon>
        <taxon>Decapoda</taxon>
        <taxon>Pleocyemata</taxon>
        <taxon>Anomura</taxon>
        <taxon>Galatheoidea</taxon>
        <taxon>Porcellanidae</taxon>
        <taxon>Petrolisthes</taxon>
    </lineage>
</organism>
<feature type="compositionally biased region" description="Polar residues" evidence="1">
    <location>
        <begin position="704"/>
        <end position="730"/>
    </location>
</feature>
<feature type="compositionally biased region" description="Basic residues" evidence="1">
    <location>
        <begin position="959"/>
        <end position="973"/>
    </location>
</feature>
<feature type="compositionally biased region" description="Basic and acidic residues" evidence="1">
    <location>
        <begin position="1146"/>
        <end position="1170"/>
    </location>
</feature>
<dbReference type="EMBL" id="JAWZYT010001234">
    <property type="protein sequence ID" value="KAK4314205.1"/>
    <property type="molecule type" value="Genomic_DNA"/>
</dbReference>
<feature type="region of interest" description="Disordered" evidence="1">
    <location>
        <begin position="612"/>
        <end position="863"/>
    </location>
</feature>
<dbReference type="PANTHER" id="PTHR24216:SF65">
    <property type="entry name" value="PAXILLIN-LIKE PROTEIN 1"/>
    <property type="match status" value="1"/>
</dbReference>
<sequence length="3657" mass="408049">MGGKSKWRKRRGGTTSPPSSFTRRGGKKNAPDQSEDKQEEGGKQGEHGKVREGGGGGAGARGRVGAEAEDGGGAVGGEAAGGGAVGGEAGEGGGGGKEGGKGGEAGGGEGGEARGGGAAVGGGGGGKEGGTEKSGTKPMKLNEGGAKMKKELKKETDGKVKDGMDKDGMDKDGMDKREATTAAKEEDKERSQEMERVGGWKENRRSKRRKRKKAVSEDREQPDEEDGTPTTKGHERKEGEGGKRVMEKTGRGDERREDSITEDRNKMEKGVECREGLEEQMEKEDERRNACRKDERKEKDNENKEGVKIDRDNRMKEKDMTEEVREEAKVEIPSEIHVETQGEIREEEARGCKEEENNVEEKLREAREEEEKEKEEKEKEDKTQESEKIREELNKNKEKTEKWTRRSETEEEKWKISKMEEDLKEATKELDENEVEEERKDTEIRSREEEEEEEEVEEERSVIYISSDNNSDTDAVFLDLADTITDTTKIDTMSGYNTDDTADTKTEIMADTLTNTATRTDSDTPPDITNITFGDQLPEVMLDTDVDMVDDVTTGTRVDSTTHIFQYTKYDTRSDTMDNLSPVHFNTGEWPPLPQPSASSSMSAFATCDDRTSTCGMDINTKTSISENDEDTKTKTTEYSPENRRKVSTSEYDTDNETPRAKESDEELKESVGHLNIDTRNSVSDLDGEIKTPSSDYDVDTLGRVSSSEYDTETRTSTNEYDTDTKTSASEFDADTLSRLSTDEHDADTITSTSEFDTDTLSKVSISKYDANIRRSVSESTSIGETLTTPSSISISTSEDKVDEEEEKDRKKDQPNNKGKIEKKLKVEKDGSDDFEDVEVKEGEAPEDETMSEGEMGVEGEMETEGDAASVFFSLYPEYQPGDDEGDAEAWTENRSGGGGDRNLTFRCFRDSGTTAGGWPSEVIHTLAQDYSGEGRVHAKLGTSDADEGREGGGEGRRARGRGKRQGGARKKLGTIEGKTEEVTNSEVVTRGSSSLPKVVAPTPPSPAPASPAPSSPAPSSPAPSSPTPASPTPATFTSSTVQEEQCTSLQDHVVPSTGGPLKSSDTTLVGRARQWLRGVAGRTWSQPQANPDHDKMDEAEVSKGDGTEANVQGTAEAEGSEEEFVDAEGSQFLSGTPSKPNTSLERTHTPMDKSSEIRHTPVDKTHSPGDRASTPLDTPHLPVDKTHTPLDTEHTRTDTPLDISFTGPDVPNTSLETQQKCDAWKCSLPDVSSSGHSQEVTKEDKALQEDDREEEGEYQEYKAENRGDWEGIEWKEGVEFLRYVEKDDDGEEGDEDKEKKKRSGQKQKEEYITTEEKERRESKGRDKEHNEQEGRIKRRERKDSKEEKNGKDEKKARAGGRRRRHRRRTVSVEEEKGKGSCIGGIMKEENYSNEQIEAGSGDYTVARNDEEREDEKNVIKHEEVEGRMRDRKESDKTERACKDEKQRRGEESEEWETGRKEGEKRRWESKGGRKDNQEKMHAEIMGETEVEGRTERERHLERERESEEQREKRHIDKERERDERREKRQEEKEREREERRERRRVEKEKEREERREKQYSEKEREERRESKHSERREEERREKRGERRKKKDSESEREERRRHNGEKKTSRREKKRTEEKREREDRGERQRENSENTDNREVKREEEESQRRRTEENKGDGMAQERMTEERQTEEEELQEEQTSTKEEEDQHEEEMEHKLKAEMWNKEEHDNDVCKGGDKEHESKKVTEKRADGEPSDWKGILLEFPPGYNSPPPPSYDRWTCPQGIKDTQANQHLRGDPSQRSAVLGLQNFEPVYPSIEAPMKLKYPEALAQPLSPPWSPAAKALTQDRGYKTIGRQQLALDDVEEKDCIKELPAKSENRVCSRRERTQSPLIFAFSMMEQSQKIANGATDVYKEEEEVSGGDECLAQVKKISQLESLEEVPSPTFCTRSFPLPLLSPVRPLSPLRTLIYPGSCEPPSPDPRDLAWPANMLSIQKSIDSRPCQENAKQISGTECEPVSSATLSTPGLVTGRPHTPMKVLIYPDISDPPHTLDPRYLAWPACLPSNQETEHPGRLQDPSYTPTLSEGCTSMPEDISQMSETSESESKTPSTPRPFTPAPLTPVQPLSPLKTLTFPHDISEPSSPDHRDLAWPACLHLSHNSKYQGSEDTPITSSQGFFKEEEVQASIDDLIAKDGKEYCEMFGENLKESEFISESSELLSTHLDSRSYTPPMLIPAKLQSPLTTLSFPDNISEPSSPNPKLLAWPACLSSHQVSQYSHVQKSDNINSGILLLKHKSPLSNDLRIIGREETEYYEGDNKQISGIVCPGEDDIQIIEELNRVSIDSDSSSGSFELESPLLSISEPFQPPSLTPARSLSPLKMLLYPGRSEPPSPDPRDLAWPACLQYKQVLDETNITRTTINTGHFTSPTLRDLSSRTLKGDSSIHQTDTDQENVNKNIVWEDIANVPKHSKENRFEFPSPVKDFESAKEKNYVVEIICGQSLDIGKSKLVSFPADFSTGVKSEGKEYDGKDRMLEMKYDERENKMQSDNQVANQSEQSVSVIPSNNIPLPDNTEVSQLAQSDVQGPHSQVQTSDSVDTLQNKQSPYPPKVQPTPKPPIKPKPMNLKSKLWKKRSPNAKDQTENPNEQPEKKGKEAVQSTQESGVDFYDTNTYFEESPSKNIPIGMEESISEDTTSKQLHTESQPSILESTKSFQKLEEDASITEQDVCHSGIDSCNSPANNLKKSFDSKPDVIKTRPIIDYSNKDFMGFKPGHEDEELMNEELSQVVEESKLIVNETDNNNITLKPITGLGSDGNELKFPMGEMTHDRTDYRSNAEEGGLTRKNVSIPMEELEPVCEGFNINTGDNNAEGEVFRPMKEELTTKFNPEAKEFRPAIEEYAKAREENKLQQDIARIGRISVAQRIRSVETSRSSRSPEMPKKSVTFSLNTKMDSGEPAAASYPTQEMDSALLGPSSLISKVASSIPRITSPTRTRDSPNRVGSPVRVLDLPVARITSPVRGICSPKRGTSPVTKLELQNRTVSPKRKTDSITTRITSPPRQTPLPSRITSPSRKIDPPTKVMASSVKNESPPMKVTSPTRQVVSSIEKLASPTREITSVPTNFPTVRVASPSVMSSFLGKKPKPCTPTVRFTSPQRGTHKNLASPRDHLSSAPQDPLQSPWEQCTPQEQIPLTQKPISPSKELIPRVQGTTAQSQESTSQPQDQTLPSEEPLSSHLGFQEQTSTSENFTRSWKETIPSPEEIPCPREIIPSSIQPLPLPEDSSLRLEFTKSSKKSTESTKEGIISTKDPVQSPRELNISLPREPIASTSVPTIASPRQPIASPRQPIASPREPIASPRKPIASPRQPIASPREPIASPRKPIASPREPTIASPREPIASPKEFNMSSPRKSIASPMEPIASPREPTITSPMEPIASPREPTITSPMEPIASPREPIASPREPTITSPMEPIASPREPTITSPMEPIASPREPIASPRDESTPPSGFASSPKESTVFTKQATPPPSLAADLILPQIPSLCLVQDSDSSRPHQVSSCLSPPPPPQDNTQLLDESRLSSMQDPTSFFSSPHNSSLSSSHNSSFSSPQDSRLSSPQNVRLSSPEYTKPPQGAGQSPQRARQSPQGARQSPQGARQSPQGARYSPQQQGMSPHPGRKVKRRKRR</sequence>
<feature type="compositionally biased region" description="Polar residues" evidence="1">
    <location>
        <begin position="3582"/>
        <end position="3598"/>
    </location>
</feature>
<feature type="compositionally biased region" description="Basic and acidic residues" evidence="1">
    <location>
        <begin position="284"/>
        <end position="430"/>
    </location>
</feature>
<feature type="compositionally biased region" description="Polar residues" evidence="1">
    <location>
        <begin position="3217"/>
        <end position="3228"/>
    </location>
</feature>
<feature type="compositionally biased region" description="Acidic residues" evidence="1">
    <location>
        <begin position="1287"/>
        <end position="1296"/>
    </location>
</feature>
<feature type="compositionally biased region" description="Polar residues" evidence="1">
    <location>
        <begin position="2671"/>
        <end position="2688"/>
    </location>
</feature>
<feature type="compositionally biased region" description="Polar residues" evidence="1">
    <location>
        <begin position="3479"/>
        <end position="3498"/>
    </location>
</feature>
<feature type="compositionally biased region" description="Polar residues" evidence="1">
    <location>
        <begin position="3149"/>
        <end position="3175"/>
    </location>
</feature>
<keyword evidence="3" id="KW-1185">Reference proteome</keyword>
<feature type="region of interest" description="Disordered" evidence="1">
    <location>
        <begin position="1286"/>
        <end position="1766"/>
    </location>
</feature>
<evidence type="ECO:0000313" key="3">
    <source>
        <dbReference type="Proteomes" id="UP001292094"/>
    </source>
</evidence>
<feature type="region of interest" description="Disordered" evidence="1">
    <location>
        <begin position="3113"/>
        <end position="3507"/>
    </location>
</feature>
<feature type="compositionally biased region" description="Basic and acidic residues" evidence="1">
    <location>
        <begin position="232"/>
        <end position="277"/>
    </location>
</feature>
<feature type="compositionally biased region" description="Basic and acidic residues" evidence="1">
    <location>
        <begin position="1616"/>
        <end position="1660"/>
    </location>
</feature>